<dbReference type="GO" id="GO:0004674">
    <property type="term" value="F:protein serine/threonine kinase activity"/>
    <property type="evidence" value="ECO:0007669"/>
    <property type="project" value="UniProtKB-KW"/>
</dbReference>
<feature type="binding site" evidence="4">
    <location>
        <position position="58"/>
    </location>
    <ligand>
        <name>ATP</name>
        <dbReference type="ChEBI" id="CHEBI:30616"/>
    </ligand>
</feature>
<dbReference type="AlphaFoldDB" id="A0A0N4Z6P0"/>
<dbReference type="WBParaSite" id="PTRK_0000284600.1">
    <property type="protein sequence ID" value="PTRK_0000284600.1"/>
    <property type="gene ID" value="PTRK_0000284600"/>
</dbReference>
<keyword evidence="5" id="KW-0418">Kinase</keyword>
<name>A0A0N4Z6P0_PARTI</name>
<dbReference type="InterPro" id="IPR017441">
    <property type="entry name" value="Protein_kinase_ATP_BS"/>
</dbReference>
<evidence type="ECO:0000259" key="6">
    <source>
        <dbReference type="PROSITE" id="PS50011"/>
    </source>
</evidence>
<protein>
    <recommendedName>
        <fullName evidence="1">non-specific serine/threonine protein kinase</fullName>
        <ecNumber evidence="1">2.7.11.1</ecNumber>
    </recommendedName>
</protein>
<accession>A0A0N4Z6P0</accession>
<dbReference type="InterPro" id="IPR011009">
    <property type="entry name" value="Kinase-like_dom_sf"/>
</dbReference>
<dbReference type="PROSITE" id="PS00107">
    <property type="entry name" value="PROTEIN_KINASE_ATP"/>
    <property type="match status" value="1"/>
</dbReference>
<keyword evidence="5" id="KW-0808">Transferase</keyword>
<evidence type="ECO:0000256" key="1">
    <source>
        <dbReference type="ARBA" id="ARBA00012513"/>
    </source>
</evidence>
<sequence>MVDFEEGIGKSLGLGIHSIITSQKSSYTITRLLGEGGFGAVYEVSCSNSTSDLHYALKVEQKTIKRKDPKLQMEVSILEGLKNSNRCQHFTEIYDKGKTHTYFFVVMELVGKSLADIKDELKRVFSIGCGIRVMMQCGEAINDFHSMGYIHRDLKPGNFCIGIKDKVRNIYLLDFGMARKFLNDKGELKRPRRTVNFKGTLKFAPIRLHQGREYSRKDDFESWFYMLEDLINKRGLPWKKLTDLTDIRIAKEDSRKPSHIDRLLGDFPCKEYFRLILEYIDKLDYVHSVDFQYIMELMNEAANIVNSKPEDEYDWEILYKKHE</sequence>
<evidence type="ECO:0000256" key="2">
    <source>
        <dbReference type="ARBA" id="ARBA00022741"/>
    </source>
</evidence>
<dbReference type="Pfam" id="PF00069">
    <property type="entry name" value="Pkinase"/>
    <property type="match status" value="1"/>
</dbReference>
<dbReference type="InterPro" id="IPR000719">
    <property type="entry name" value="Prot_kinase_dom"/>
</dbReference>
<evidence type="ECO:0000256" key="3">
    <source>
        <dbReference type="ARBA" id="ARBA00022840"/>
    </source>
</evidence>
<dbReference type="PANTHER" id="PTHR11909">
    <property type="entry name" value="CASEIN KINASE-RELATED"/>
    <property type="match status" value="1"/>
</dbReference>
<feature type="domain" description="Protein kinase" evidence="6">
    <location>
        <begin position="27"/>
        <end position="323"/>
    </location>
</feature>
<dbReference type="PROSITE" id="PS50011">
    <property type="entry name" value="PROTEIN_KINASE_DOM"/>
    <property type="match status" value="1"/>
</dbReference>
<dbReference type="SUPFAM" id="SSF56112">
    <property type="entry name" value="Protein kinase-like (PK-like)"/>
    <property type="match status" value="1"/>
</dbReference>
<proteinExistence type="inferred from homology"/>
<dbReference type="Proteomes" id="UP000038045">
    <property type="component" value="Unplaced"/>
</dbReference>
<dbReference type="SMART" id="SM00220">
    <property type="entry name" value="S_TKc"/>
    <property type="match status" value="1"/>
</dbReference>
<reference evidence="8" key="1">
    <citation type="submission" date="2017-02" db="UniProtKB">
        <authorList>
            <consortium name="WormBaseParasite"/>
        </authorList>
    </citation>
    <scope>IDENTIFICATION</scope>
</reference>
<evidence type="ECO:0000313" key="8">
    <source>
        <dbReference type="WBParaSite" id="PTRK_0000284600.1"/>
    </source>
</evidence>
<dbReference type="STRING" id="131310.A0A0N4Z6P0"/>
<comment type="similarity">
    <text evidence="5">Belongs to the protein kinase superfamily.</text>
</comment>
<keyword evidence="3 4" id="KW-0067">ATP-binding</keyword>
<keyword evidence="2 4" id="KW-0547">Nucleotide-binding</keyword>
<keyword evidence="7" id="KW-1185">Reference proteome</keyword>
<dbReference type="PROSITE" id="PS00108">
    <property type="entry name" value="PROTEIN_KINASE_ST"/>
    <property type="match status" value="1"/>
</dbReference>
<dbReference type="GO" id="GO:0005524">
    <property type="term" value="F:ATP binding"/>
    <property type="evidence" value="ECO:0007669"/>
    <property type="project" value="UniProtKB-UniRule"/>
</dbReference>
<keyword evidence="5" id="KW-0723">Serine/threonine-protein kinase</keyword>
<evidence type="ECO:0000256" key="4">
    <source>
        <dbReference type="PROSITE-ProRule" id="PRU10141"/>
    </source>
</evidence>
<dbReference type="InterPro" id="IPR050235">
    <property type="entry name" value="CK1_Ser-Thr_kinase"/>
</dbReference>
<dbReference type="EC" id="2.7.11.1" evidence="1"/>
<dbReference type="InterPro" id="IPR008271">
    <property type="entry name" value="Ser/Thr_kinase_AS"/>
</dbReference>
<organism evidence="7 8">
    <name type="scientific">Parastrongyloides trichosuri</name>
    <name type="common">Possum-specific nematode worm</name>
    <dbReference type="NCBI Taxonomy" id="131310"/>
    <lineage>
        <taxon>Eukaryota</taxon>
        <taxon>Metazoa</taxon>
        <taxon>Ecdysozoa</taxon>
        <taxon>Nematoda</taxon>
        <taxon>Chromadorea</taxon>
        <taxon>Rhabditida</taxon>
        <taxon>Tylenchina</taxon>
        <taxon>Panagrolaimomorpha</taxon>
        <taxon>Strongyloidoidea</taxon>
        <taxon>Strongyloididae</taxon>
        <taxon>Parastrongyloides</taxon>
    </lineage>
</organism>
<evidence type="ECO:0000313" key="7">
    <source>
        <dbReference type="Proteomes" id="UP000038045"/>
    </source>
</evidence>
<dbReference type="Gene3D" id="1.10.510.10">
    <property type="entry name" value="Transferase(Phosphotransferase) domain 1"/>
    <property type="match status" value="1"/>
</dbReference>
<evidence type="ECO:0000256" key="5">
    <source>
        <dbReference type="RuleBase" id="RU000304"/>
    </source>
</evidence>